<proteinExistence type="predicted"/>
<sequence>MKILSTLACATLAAAAGSASAVPTFTAGGTALAGEGLVTSVAGATTINFNSGILPANYVDGALFTGTNSNHAAPPGDMSKYLSAGTSSDQYSPVTANFSSGLSYFGFYMGSPDTYNSVTYTFADHSSTTLTGTQLAALAGDPANGNQSVGLYVNAFAGVGSKITSVAFHSTQNAFETDNHAFITAVPEPETYAMLLAGLGLLGFMLRRKSS</sequence>
<dbReference type="EMBL" id="LFKP01000014">
    <property type="protein sequence ID" value="OHV93912.1"/>
    <property type="molecule type" value="Genomic_DNA"/>
</dbReference>
<feature type="chain" id="PRO_5010200272" description="Ice-binding protein C-terminal domain-containing protein" evidence="1">
    <location>
        <begin position="22"/>
        <end position="211"/>
    </location>
</feature>
<evidence type="ECO:0000259" key="2">
    <source>
        <dbReference type="Pfam" id="PF07589"/>
    </source>
</evidence>
<dbReference type="Proteomes" id="UP000179840">
    <property type="component" value="Unassembled WGS sequence"/>
</dbReference>
<dbReference type="Pfam" id="PF07589">
    <property type="entry name" value="PEP-CTERM"/>
    <property type="match status" value="1"/>
</dbReference>
<dbReference type="NCBIfam" id="TIGR02595">
    <property type="entry name" value="PEP_CTERM"/>
    <property type="match status" value="1"/>
</dbReference>
<evidence type="ECO:0000256" key="1">
    <source>
        <dbReference type="SAM" id="SignalP"/>
    </source>
</evidence>
<dbReference type="AlphaFoldDB" id="A0A1S1U088"/>
<comment type="caution">
    <text evidence="3">The sequence shown here is derived from an EMBL/GenBank/DDBJ whole genome shotgun (WGS) entry which is preliminary data.</text>
</comment>
<keyword evidence="1" id="KW-0732">Signal</keyword>
<gene>
    <name evidence="3" type="ORF">AKG95_25230</name>
</gene>
<feature type="signal peptide" evidence="1">
    <location>
        <begin position="1"/>
        <end position="21"/>
    </location>
</feature>
<accession>A0A1S1U088</accession>
<evidence type="ECO:0000313" key="3">
    <source>
        <dbReference type="EMBL" id="OHV93912.1"/>
    </source>
</evidence>
<feature type="domain" description="Ice-binding protein C-terminal" evidence="2">
    <location>
        <begin position="185"/>
        <end position="209"/>
    </location>
</feature>
<dbReference type="RefSeq" id="WP_071079649.1">
    <property type="nucleotide sequence ID" value="NZ_LFKP01000014.1"/>
</dbReference>
<organism evidence="3 4">
    <name type="scientific">Janthinobacterium lividum</name>
    <dbReference type="NCBI Taxonomy" id="29581"/>
    <lineage>
        <taxon>Bacteria</taxon>
        <taxon>Pseudomonadati</taxon>
        <taxon>Pseudomonadota</taxon>
        <taxon>Betaproteobacteria</taxon>
        <taxon>Burkholderiales</taxon>
        <taxon>Oxalobacteraceae</taxon>
        <taxon>Janthinobacterium</taxon>
    </lineage>
</organism>
<name>A0A1S1U088_9BURK</name>
<dbReference type="InterPro" id="IPR013424">
    <property type="entry name" value="Ice-binding_C"/>
</dbReference>
<evidence type="ECO:0000313" key="4">
    <source>
        <dbReference type="Proteomes" id="UP000179840"/>
    </source>
</evidence>
<protein>
    <recommendedName>
        <fullName evidence="2">Ice-binding protein C-terminal domain-containing protein</fullName>
    </recommendedName>
</protein>
<reference evidence="3 4" key="1">
    <citation type="submission" date="2015-06" db="EMBL/GenBank/DDBJ databases">
        <title>Draft genome sequencing of a biphenyl-degrading bacterium, Janthinobacterium lividum MEG1.</title>
        <authorList>
            <person name="Shimodaira J."/>
            <person name="Hatta T."/>
        </authorList>
    </citation>
    <scope>NUCLEOTIDE SEQUENCE [LARGE SCALE GENOMIC DNA]</scope>
    <source>
        <strain evidence="3 4">MEG1</strain>
    </source>
</reference>